<dbReference type="PANTHER" id="PTHR11733:SF241">
    <property type="entry name" value="GH26575P-RELATED"/>
    <property type="match status" value="1"/>
</dbReference>
<dbReference type="SUPFAM" id="SSF55486">
    <property type="entry name" value="Metalloproteases ('zincins'), catalytic domain"/>
    <property type="match status" value="1"/>
</dbReference>
<dbReference type="Gene3D" id="1.10.1380.10">
    <property type="entry name" value="Neutral endopeptidase , domain2"/>
    <property type="match status" value="1"/>
</dbReference>
<dbReference type="InterPro" id="IPR000718">
    <property type="entry name" value="Peptidase_M13"/>
</dbReference>
<feature type="domain" description="Peptidase M13 C-terminal" evidence="9">
    <location>
        <begin position="540"/>
        <end position="715"/>
    </location>
</feature>
<dbReference type="PANTHER" id="PTHR11733">
    <property type="entry name" value="ZINC METALLOPROTEASE FAMILY M13 NEPRILYSIN-RELATED"/>
    <property type="match status" value="1"/>
</dbReference>
<name>A0A9J6H2E7_HAELO</name>
<keyword evidence="8" id="KW-0812">Transmembrane</keyword>
<feature type="transmembrane region" description="Helical" evidence="8">
    <location>
        <begin position="59"/>
        <end position="81"/>
    </location>
</feature>
<dbReference type="InterPro" id="IPR008753">
    <property type="entry name" value="Peptidase_M13_N"/>
</dbReference>
<evidence type="ECO:0008006" key="13">
    <source>
        <dbReference type="Google" id="ProtNLM"/>
    </source>
</evidence>
<keyword evidence="5" id="KW-0378">Hydrolase</keyword>
<evidence type="ECO:0000256" key="1">
    <source>
        <dbReference type="ARBA" id="ARBA00001947"/>
    </source>
</evidence>
<comment type="caution">
    <text evidence="11">The sequence shown here is derived from an EMBL/GenBank/DDBJ whole genome shotgun (WGS) entry which is preliminary data.</text>
</comment>
<dbReference type="GO" id="GO:0016485">
    <property type="term" value="P:protein processing"/>
    <property type="evidence" value="ECO:0007669"/>
    <property type="project" value="TreeGrafter"/>
</dbReference>
<protein>
    <recommendedName>
        <fullName evidence="13">M13 family peptidase</fullName>
    </recommendedName>
</protein>
<dbReference type="EMBL" id="JABSTR010000011">
    <property type="protein sequence ID" value="KAH9381185.1"/>
    <property type="molecule type" value="Genomic_DNA"/>
</dbReference>
<dbReference type="OMA" id="MEKPRIR"/>
<dbReference type="InterPro" id="IPR024079">
    <property type="entry name" value="MetalloPept_cat_dom_sf"/>
</dbReference>
<dbReference type="GO" id="GO:0005886">
    <property type="term" value="C:plasma membrane"/>
    <property type="evidence" value="ECO:0007669"/>
    <property type="project" value="TreeGrafter"/>
</dbReference>
<keyword evidence="6" id="KW-0862">Zinc</keyword>
<sequence length="719" mass="82835">MSHAFSTFFFLHYILPIRNRNGLNKRLWPSRKLTSDPSRFQIAEATAAESMGLRRRKAISGLISTGFVSFIVSLPLLVYWLQPRPPGPKVAYCETDICQEFGLTLKASINTSLDPCDNFYYFVCGSRDDPKRRDTEDNMTAASYERALAQIATDKRQQSEATRFYHSCYRPRANETAENIAQFLAFKKRLGLVWPEKAPTDQDPLSIMVDLAINWDMNFLFDISVVGRDRRQVLLFTRGRLGFGWKEYLEERPQLDYKAHVKRHYDIMAVHESRVKVSDSQLRDIESRIIEAKLDAMYGTPEQNWSSLGDLDSWTPSVRRGQTWLDLIAKHDKQFQWSATSTVITEDYRIFQNLDALLKNRSDLVVGLSWIFVQTHLWIVSDKVSIRFPAASVNSQAKKYACLEYVDSRLGLLSVSKTMEERFGQSDRVRNIDSFIVRVKEAAQNLLGNLTWIGQSVRKYGSTKLGNITRRVLPDQDFYDARNRELMYRQLPKMNDTFMGNLLRSSDFYRERRKDERFEDVYSARWFPRFGREIYLHLPNLLKVAIGITDMPLYHNDATLAIRYGGFGGFVARSLSYAFDETGITVGTNGERVEWWGKSAEYASKVKCDVRSTSDSPTRRPVRLFPGVPGVEVAFAGYKVSVSSDFRELDDFRVRHLEQFKDDQVFFLAYCYALCSRQPRTTGEQCNVPLKNIRVFAAAFNCPQGSAMNPPNKCSFFDL</sequence>
<evidence type="ECO:0000256" key="8">
    <source>
        <dbReference type="SAM" id="Phobius"/>
    </source>
</evidence>
<comment type="cofactor">
    <cofactor evidence="1">
        <name>Zn(2+)</name>
        <dbReference type="ChEBI" id="CHEBI:29105"/>
    </cofactor>
</comment>
<dbReference type="InterPro" id="IPR042089">
    <property type="entry name" value="Peptidase_M13_dom_2"/>
</dbReference>
<evidence type="ECO:0000256" key="4">
    <source>
        <dbReference type="ARBA" id="ARBA00022723"/>
    </source>
</evidence>
<dbReference type="PROSITE" id="PS51885">
    <property type="entry name" value="NEPRILYSIN"/>
    <property type="match status" value="1"/>
</dbReference>
<dbReference type="Gene3D" id="3.40.390.10">
    <property type="entry name" value="Collagenase (Catalytic Domain)"/>
    <property type="match status" value="1"/>
</dbReference>
<dbReference type="VEuPathDB" id="VectorBase:HLOH_063010"/>
<reference evidence="11 12" key="1">
    <citation type="journal article" date="2020" name="Cell">
        <title>Large-Scale Comparative Analyses of Tick Genomes Elucidate Their Genetic Diversity and Vector Capacities.</title>
        <authorList>
            <consortium name="Tick Genome and Microbiome Consortium (TIGMIC)"/>
            <person name="Jia N."/>
            <person name="Wang J."/>
            <person name="Shi W."/>
            <person name="Du L."/>
            <person name="Sun Y."/>
            <person name="Zhan W."/>
            <person name="Jiang J.F."/>
            <person name="Wang Q."/>
            <person name="Zhang B."/>
            <person name="Ji P."/>
            <person name="Bell-Sakyi L."/>
            <person name="Cui X.M."/>
            <person name="Yuan T.T."/>
            <person name="Jiang B.G."/>
            <person name="Yang W.F."/>
            <person name="Lam T.T."/>
            <person name="Chang Q.C."/>
            <person name="Ding S.J."/>
            <person name="Wang X.J."/>
            <person name="Zhu J.G."/>
            <person name="Ruan X.D."/>
            <person name="Zhao L."/>
            <person name="Wei J.T."/>
            <person name="Ye R.Z."/>
            <person name="Que T.C."/>
            <person name="Du C.H."/>
            <person name="Zhou Y.H."/>
            <person name="Cheng J.X."/>
            <person name="Dai P.F."/>
            <person name="Guo W.B."/>
            <person name="Han X.H."/>
            <person name="Huang E.J."/>
            <person name="Li L.F."/>
            <person name="Wei W."/>
            <person name="Gao Y.C."/>
            <person name="Liu J.Z."/>
            <person name="Shao H.Z."/>
            <person name="Wang X."/>
            <person name="Wang C.C."/>
            <person name="Yang T.C."/>
            <person name="Huo Q.B."/>
            <person name="Li W."/>
            <person name="Chen H.Y."/>
            <person name="Chen S.E."/>
            <person name="Zhou L.G."/>
            <person name="Ni X.B."/>
            <person name="Tian J.H."/>
            <person name="Sheng Y."/>
            <person name="Liu T."/>
            <person name="Pan Y.S."/>
            <person name="Xia L.Y."/>
            <person name="Li J."/>
            <person name="Zhao F."/>
            <person name="Cao W.C."/>
        </authorList>
    </citation>
    <scope>NUCLEOTIDE SEQUENCE [LARGE SCALE GENOMIC DNA]</scope>
    <source>
        <strain evidence="11">HaeL-2018</strain>
    </source>
</reference>
<evidence type="ECO:0000259" key="9">
    <source>
        <dbReference type="Pfam" id="PF01431"/>
    </source>
</evidence>
<feature type="domain" description="Peptidase M13 N-terminal" evidence="10">
    <location>
        <begin position="115"/>
        <end position="472"/>
    </location>
</feature>
<evidence type="ECO:0000256" key="5">
    <source>
        <dbReference type="ARBA" id="ARBA00022801"/>
    </source>
</evidence>
<evidence type="ECO:0000256" key="2">
    <source>
        <dbReference type="ARBA" id="ARBA00007357"/>
    </source>
</evidence>
<evidence type="ECO:0000256" key="3">
    <source>
        <dbReference type="ARBA" id="ARBA00022670"/>
    </source>
</evidence>
<dbReference type="Pfam" id="PF01431">
    <property type="entry name" value="Peptidase_M13"/>
    <property type="match status" value="1"/>
</dbReference>
<comment type="similarity">
    <text evidence="2">Belongs to the peptidase M13 family.</text>
</comment>
<keyword evidence="12" id="KW-1185">Reference proteome</keyword>
<evidence type="ECO:0000259" key="10">
    <source>
        <dbReference type="Pfam" id="PF05649"/>
    </source>
</evidence>
<dbReference type="InterPro" id="IPR018497">
    <property type="entry name" value="Peptidase_M13_C"/>
</dbReference>
<accession>A0A9J6H2E7</accession>
<dbReference type="Proteomes" id="UP000821853">
    <property type="component" value="Chromosome 9"/>
</dbReference>
<dbReference type="OrthoDB" id="6490214at2759"/>
<gene>
    <name evidence="11" type="ORF">HPB48_003162</name>
</gene>
<dbReference type="GO" id="GO:0004222">
    <property type="term" value="F:metalloendopeptidase activity"/>
    <property type="evidence" value="ECO:0007669"/>
    <property type="project" value="InterPro"/>
</dbReference>
<evidence type="ECO:0000256" key="7">
    <source>
        <dbReference type="ARBA" id="ARBA00023049"/>
    </source>
</evidence>
<organism evidence="11 12">
    <name type="scientific">Haemaphysalis longicornis</name>
    <name type="common">Bush tick</name>
    <dbReference type="NCBI Taxonomy" id="44386"/>
    <lineage>
        <taxon>Eukaryota</taxon>
        <taxon>Metazoa</taxon>
        <taxon>Ecdysozoa</taxon>
        <taxon>Arthropoda</taxon>
        <taxon>Chelicerata</taxon>
        <taxon>Arachnida</taxon>
        <taxon>Acari</taxon>
        <taxon>Parasitiformes</taxon>
        <taxon>Ixodida</taxon>
        <taxon>Ixodoidea</taxon>
        <taxon>Ixodidae</taxon>
        <taxon>Haemaphysalinae</taxon>
        <taxon>Haemaphysalis</taxon>
    </lineage>
</organism>
<keyword evidence="8" id="KW-1133">Transmembrane helix</keyword>
<evidence type="ECO:0000313" key="12">
    <source>
        <dbReference type="Proteomes" id="UP000821853"/>
    </source>
</evidence>
<evidence type="ECO:0000313" key="11">
    <source>
        <dbReference type="EMBL" id="KAH9381185.1"/>
    </source>
</evidence>
<evidence type="ECO:0000256" key="6">
    <source>
        <dbReference type="ARBA" id="ARBA00022833"/>
    </source>
</evidence>
<keyword evidence="3" id="KW-0645">Protease</keyword>
<keyword evidence="7" id="KW-0482">Metalloprotease</keyword>
<dbReference type="GO" id="GO:0046872">
    <property type="term" value="F:metal ion binding"/>
    <property type="evidence" value="ECO:0007669"/>
    <property type="project" value="UniProtKB-KW"/>
</dbReference>
<keyword evidence="4" id="KW-0479">Metal-binding</keyword>
<dbReference type="Pfam" id="PF05649">
    <property type="entry name" value="Peptidase_M13_N"/>
    <property type="match status" value="1"/>
</dbReference>
<proteinExistence type="inferred from homology"/>
<keyword evidence="8" id="KW-0472">Membrane</keyword>
<dbReference type="AlphaFoldDB" id="A0A9J6H2E7"/>